<name>A0A3B0ZUS4_9ZZZZ</name>
<dbReference type="EMBL" id="UOFP01000083">
    <property type="protein sequence ID" value="VAW85194.1"/>
    <property type="molecule type" value="Genomic_DNA"/>
</dbReference>
<dbReference type="InterPro" id="IPR008979">
    <property type="entry name" value="Galactose-bd-like_sf"/>
</dbReference>
<keyword evidence="1" id="KW-0812">Transmembrane</keyword>
<feature type="transmembrane region" description="Helical" evidence="1">
    <location>
        <begin position="93"/>
        <end position="112"/>
    </location>
</feature>
<feature type="transmembrane region" description="Helical" evidence="1">
    <location>
        <begin position="124"/>
        <end position="146"/>
    </location>
</feature>
<dbReference type="SUPFAM" id="SSF49785">
    <property type="entry name" value="Galactose-binding domain-like"/>
    <property type="match status" value="1"/>
</dbReference>
<feature type="transmembrane region" description="Helical" evidence="1">
    <location>
        <begin position="7"/>
        <end position="24"/>
    </location>
</feature>
<keyword evidence="1" id="KW-0472">Membrane</keyword>
<keyword evidence="1" id="KW-1133">Transmembrane helix</keyword>
<feature type="transmembrane region" description="Helical" evidence="1">
    <location>
        <begin position="30"/>
        <end position="50"/>
    </location>
</feature>
<organism evidence="2">
    <name type="scientific">hydrothermal vent metagenome</name>
    <dbReference type="NCBI Taxonomy" id="652676"/>
    <lineage>
        <taxon>unclassified sequences</taxon>
        <taxon>metagenomes</taxon>
        <taxon>ecological metagenomes</taxon>
    </lineage>
</organism>
<evidence type="ECO:0000256" key="1">
    <source>
        <dbReference type="SAM" id="Phobius"/>
    </source>
</evidence>
<feature type="transmembrane region" description="Helical" evidence="1">
    <location>
        <begin position="62"/>
        <end position="81"/>
    </location>
</feature>
<proteinExistence type="predicted"/>
<evidence type="ECO:0008006" key="3">
    <source>
        <dbReference type="Google" id="ProtNLM"/>
    </source>
</evidence>
<dbReference type="AlphaFoldDB" id="A0A3B0ZUS4"/>
<accession>A0A3B0ZUS4</accession>
<reference evidence="2" key="1">
    <citation type="submission" date="2018-06" db="EMBL/GenBank/DDBJ databases">
        <authorList>
            <person name="Zhirakovskaya E."/>
        </authorList>
    </citation>
    <scope>NUCLEOTIDE SEQUENCE</scope>
</reference>
<protein>
    <recommendedName>
        <fullName evidence="3">CBM11 domain-containing protein</fullName>
    </recommendedName>
</protein>
<dbReference type="Gene3D" id="2.60.120.430">
    <property type="entry name" value="Galactose-binding lectin"/>
    <property type="match status" value="1"/>
</dbReference>
<gene>
    <name evidence="2" type="ORF">MNBD_GAMMA18-1060</name>
</gene>
<evidence type="ECO:0000313" key="2">
    <source>
        <dbReference type="EMBL" id="VAW85194.1"/>
    </source>
</evidence>
<sequence length="309" mass="35253">MIKKQLPLFFILAMLVLALVPINVGGYQQLTGQLMDLGHFFAFAVMALLLRYQWHRLGMRRSLSLALGLSVLGAILLELVQPWFDRQLAWSDFINSVLGAFLALLGYWLWYCQPRYSPRVMHGILTLLLLIWIAMPTLMSLYGIWWKQSHFPQLADFESEVELQLWQAYGEANGIQTHASFSTQGRTSGCCSLKVVSVSGVWSGLRYHAEGMDWQGYNRIAVDVYNPGEAFSLRFRLDDGRPQEGPAQRYEGALHIRPGMNLLSVDFSTISQAVSGKPFDFGSINMVLFYIARNDRSRLFYIDNIRLLR</sequence>